<evidence type="ECO:0000313" key="7">
    <source>
        <dbReference type="Proteomes" id="UP000053820"/>
    </source>
</evidence>
<evidence type="ECO:0000256" key="5">
    <source>
        <dbReference type="ARBA" id="ARBA00023242"/>
    </source>
</evidence>
<dbReference type="PANTHER" id="PTHR15263:SF1">
    <property type="entry name" value="NF-KAPPA-B INHIBITOR-LIKE PROTEIN 1"/>
    <property type="match status" value="1"/>
</dbReference>
<reference evidence="6 7" key="1">
    <citation type="submission" date="2014-04" db="EMBL/GenBank/DDBJ databases">
        <title>Evolutionary Origins and Diversification of the Mycorrhizal Mutualists.</title>
        <authorList>
            <consortium name="DOE Joint Genome Institute"/>
            <consortium name="Mycorrhizal Genomics Consortium"/>
            <person name="Kohler A."/>
            <person name="Kuo A."/>
            <person name="Nagy L.G."/>
            <person name="Floudas D."/>
            <person name="Copeland A."/>
            <person name="Barry K.W."/>
            <person name="Cichocki N."/>
            <person name="Veneault-Fourrey C."/>
            <person name="LaButti K."/>
            <person name="Lindquist E.A."/>
            <person name="Lipzen A."/>
            <person name="Lundell T."/>
            <person name="Morin E."/>
            <person name="Murat C."/>
            <person name="Riley R."/>
            <person name="Ohm R."/>
            <person name="Sun H."/>
            <person name="Tunlid A."/>
            <person name="Henrissat B."/>
            <person name="Grigoriev I.V."/>
            <person name="Hibbett D.S."/>
            <person name="Martin F."/>
        </authorList>
    </citation>
    <scope>NUCLEOTIDE SEQUENCE [LARGE SCALE GENOMIC DNA]</scope>
    <source>
        <strain evidence="6 7">MD-312</strain>
    </source>
</reference>
<dbReference type="EMBL" id="KN839862">
    <property type="protein sequence ID" value="KIJ61473.1"/>
    <property type="molecule type" value="Genomic_DNA"/>
</dbReference>
<comment type="subcellular location">
    <subcellularLocation>
        <location evidence="1">Nucleus</location>
    </subcellularLocation>
</comment>
<evidence type="ECO:0000256" key="2">
    <source>
        <dbReference type="ARBA" id="ARBA00022553"/>
    </source>
</evidence>
<sequence>MSKQEVTKLFEAHQNQWEKIRNVEVLVWEDFPWPMFKQPSSPEDLTTAAVQAYVLYPHQRAQREIREDIRKWHPDRFNPRYLSRIKESEKEKVCEGAGSVVRILNDLLHRITAQDPF</sequence>
<name>A0A0C9W4N9_9AGAM</name>
<keyword evidence="7" id="KW-1185">Reference proteome</keyword>
<evidence type="ECO:0000256" key="4">
    <source>
        <dbReference type="ARBA" id="ARBA00023043"/>
    </source>
</evidence>
<evidence type="ECO:0000256" key="3">
    <source>
        <dbReference type="ARBA" id="ARBA00022737"/>
    </source>
</evidence>
<dbReference type="InterPro" id="IPR038753">
    <property type="entry name" value="NFKBIL1"/>
</dbReference>
<dbReference type="OrthoDB" id="412109at2759"/>
<dbReference type="PANTHER" id="PTHR15263">
    <property type="entry name" value="I-KAPPA-B-LIKE PROTEIN IKBL"/>
    <property type="match status" value="1"/>
</dbReference>
<dbReference type="HOGENOM" id="CLU_074404_2_0_1"/>
<evidence type="ECO:0000313" key="6">
    <source>
        <dbReference type="EMBL" id="KIJ61473.1"/>
    </source>
</evidence>
<dbReference type="GO" id="GO:0043124">
    <property type="term" value="P:negative regulation of canonical NF-kappaB signal transduction"/>
    <property type="evidence" value="ECO:0007669"/>
    <property type="project" value="InterPro"/>
</dbReference>
<keyword evidence="3" id="KW-0677">Repeat</keyword>
<protein>
    <submittedName>
        <fullName evidence="6">Uncharacterized protein</fullName>
    </submittedName>
</protein>
<keyword evidence="2" id="KW-0597">Phosphoprotein</keyword>
<dbReference type="GO" id="GO:0005634">
    <property type="term" value="C:nucleus"/>
    <property type="evidence" value="ECO:0007669"/>
    <property type="project" value="UniProtKB-SubCell"/>
</dbReference>
<accession>A0A0C9W4N9</accession>
<dbReference type="Proteomes" id="UP000053820">
    <property type="component" value="Unassembled WGS sequence"/>
</dbReference>
<organism evidence="6 7">
    <name type="scientific">Hydnomerulius pinastri MD-312</name>
    <dbReference type="NCBI Taxonomy" id="994086"/>
    <lineage>
        <taxon>Eukaryota</taxon>
        <taxon>Fungi</taxon>
        <taxon>Dikarya</taxon>
        <taxon>Basidiomycota</taxon>
        <taxon>Agaricomycotina</taxon>
        <taxon>Agaricomycetes</taxon>
        <taxon>Agaricomycetidae</taxon>
        <taxon>Boletales</taxon>
        <taxon>Boletales incertae sedis</taxon>
        <taxon>Leucogyrophana</taxon>
    </lineage>
</organism>
<keyword evidence="5" id="KW-0539">Nucleus</keyword>
<proteinExistence type="predicted"/>
<dbReference type="AlphaFoldDB" id="A0A0C9W4N9"/>
<evidence type="ECO:0000256" key="1">
    <source>
        <dbReference type="ARBA" id="ARBA00004123"/>
    </source>
</evidence>
<keyword evidence="4" id="KW-0040">ANK repeat</keyword>
<gene>
    <name evidence="6" type="ORF">HYDPIDRAFT_96507</name>
</gene>